<dbReference type="eggNOG" id="COG2264">
    <property type="taxonomic scope" value="Bacteria"/>
</dbReference>
<dbReference type="GO" id="GO:0005737">
    <property type="term" value="C:cytoplasm"/>
    <property type="evidence" value="ECO:0007669"/>
    <property type="project" value="UniProtKB-SubCell"/>
</dbReference>
<organism evidence="7 8">
    <name type="scientific">Mucinivorans hirudinis</name>
    <dbReference type="NCBI Taxonomy" id="1433126"/>
    <lineage>
        <taxon>Bacteria</taxon>
        <taxon>Pseudomonadati</taxon>
        <taxon>Bacteroidota</taxon>
        <taxon>Bacteroidia</taxon>
        <taxon>Bacteroidales</taxon>
        <taxon>Rikenellaceae</taxon>
        <taxon>Mucinivorans</taxon>
    </lineage>
</organism>
<dbReference type="InterPro" id="IPR004498">
    <property type="entry name" value="Ribosomal_PrmA_MeTrfase"/>
</dbReference>
<proteinExistence type="inferred from homology"/>
<accession>A0A060R610</accession>
<dbReference type="EC" id="2.1.1.-" evidence="6"/>
<dbReference type="STRING" id="1433126.BN938_0219"/>
<dbReference type="OrthoDB" id="9785995at2"/>
<keyword evidence="8" id="KW-1185">Reference proteome</keyword>
<comment type="function">
    <text evidence="6">Methylates ribosomal protein L11.</text>
</comment>
<evidence type="ECO:0000256" key="1">
    <source>
        <dbReference type="ARBA" id="ARBA00009741"/>
    </source>
</evidence>
<reference evidence="7 8" key="1">
    <citation type="journal article" date="2015" name="Genome Announc.">
        <title>Complete Genome Sequence of the Novel Leech Symbiont Mucinivorans hirudinis M3T.</title>
        <authorList>
            <person name="Nelson M.C."/>
            <person name="Bomar L."/>
            <person name="Graf J."/>
        </authorList>
    </citation>
    <scope>NUCLEOTIDE SEQUENCE [LARGE SCALE GENOMIC DNA]</scope>
    <source>
        <strain evidence="8">M3</strain>
    </source>
</reference>
<gene>
    <name evidence="6" type="primary">prmA</name>
    <name evidence="7" type="ORF">BN938_0219</name>
</gene>
<dbReference type="HAMAP" id="MF_00735">
    <property type="entry name" value="Methyltr_PrmA"/>
    <property type="match status" value="1"/>
</dbReference>
<evidence type="ECO:0000256" key="6">
    <source>
        <dbReference type="HAMAP-Rule" id="MF_00735"/>
    </source>
</evidence>
<dbReference type="InterPro" id="IPR050078">
    <property type="entry name" value="Ribosomal_L11_MeTrfase_PrmA"/>
</dbReference>
<keyword evidence="3 6" id="KW-0489">Methyltransferase</keyword>
<dbReference type="AlphaFoldDB" id="A0A060R610"/>
<keyword evidence="2 6" id="KW-0963">Cytoplasm</keyword>
<evidence type="ECO:0000256" key="5">
    <source>
        <dbReference type="ARBA" id="ARBA00022691"/>
    </source>
</evidence>
<keyword evidence="7" id="KW-0687">Ribonucleoprotein</keyword>
<name>A0A060R610_9BACT</name>
<dbReference type="PATRIC" id="fig|1433126.3.peg.216"/>
<keyword evidence="7" id="KW-0689">Ribosomal protein</keyword>
<dbReference type="CDD" id="cd02440">
    <property type="entry name" value="AdoMet_MTases"/>
    <property type="match status" value="1"/>
</dbReference>
<keyword evidence="5 6" id="KW-0949">S-adenosyl-L-methionine</keyword>
<dbReference type="Gene3D" id="3.40.50.150">
    <property type="entry name" value="Vaccinia Virus protein VP39"/>
    <property type="match status" value="1"/>
</dbReference>
<comment type="subcellular location">
    <subcellularLocation>
        <location evidence="6">Cytoplasm</location>
    </subcellularLocation>
</comment>
<comment type="similarity">
    <text evidence="1 6">Belongs to the methyltransferase superfamily. PrmA family.</text>
</comment>
<keyword evidence="4 6" id="KW-0808">Transferase</keyword>
<dbReference type="GO" id="GO:0005840">
    <property type="term" value="C:ribosome"/>
    <property type="evidence" value="ECO:0007669"/>
    <property type="project" value="UniProtKB-KW"/>
</dbReference>
<dbReference type="NCBIfam" id="NF001785">
    <property type="entry name" value="PRK00517.2-2"/>
    <property type="match status" value="1"/>
</dbReference>
<feature type="binding site" evidence="6">
    <location>
        <position position="123"/>
    </location>
    <ligand>
        <name>S-adenosyl-L-methionine</name>
        <dbReference type="ChEBI" id="CHEBI:59789"/>
    </ligand>
</feature>
<dbReference type="PANTHER" id="PTHR43648">
    <property type="entry name" value="ELECTRON TRANSFER FLAVOPROTEIN BETA SUBUNIT LYSINE METHYLTRANSFERASE"/>
    <property type="match status" value="1"/>
</dbReference>
<dbReference type="SUPFAM" id="SSF53335">
    <property type="entry name" value="S-adenosyl-L-methionine-dependent methyltransferases"/>
    <property type="match status" value="1"/>
</dbReference>
<dbReference type="Proteomes" id="UP000027616">
    <property type="component" value="Chromosome I"/>
</dbReference>
<feature type="binding site" evidence="6">
    <location>
        <position position="144"/>
    </location>
    <ligand>
        <name>S-adenosyl-L-methionine</name>
        <dbReference type="ChEBI" id="CHEBI:59789"/>
    </ligand>
</feature>
<evidence type="ECO:0000313" key="8">
    <source>
        <dbReference type="Proteomes" id="UP000027616"/>
    </source>
</evidence>
<evidence type="ECO:0000256" key="3">
    <source>
        <dbReference type="ARBA" id="ARBA00022603"/>
    </source>
</evidence>
<dbReference type="HOGENOM" id="CLU_049382_0_0_10"/>
<dbReference type="PANTHER" id="PTHR43648:SF1">
    <property type="entry name" value="ELECTRON TRANSFER FLAVOPROTEIN BETA SUBUNIT LYSINE METHYLTRANSFERASE"/>
    <property type="match status" value="1"/>
</dbReference>
<dbReference type="GO" id="GO:0016279">
    <property type="term" value="F:protein-lysine N-methyltransferase activity"/>
    <property type="evidence" value="ECO:0007669"/>
    <property type="project" value="RHEA"/>
</dbReference>
<dbReference type="Pfam" id="PF06325">
    <property type="entry name" value="PrmA"/>
    <property type="match status" value="1"/>
</dbReference>
<dbReference type="InterPro" id="IPR029063">
    <property type="entry name" value="SAM-dependent_MTases_sf"/>
</dbReference>
<dbReference type="KEGG" id="rbc:BN938_0219"/>
<comment type="catalytic activity">
    <reaction evidence="6">
        <text>L-lysyl-[protein] + 3 S-adenosyl-L-methionine = N(6),N(6),N(6)-trimethyl-L-lysyl-[protein] + 3 S-adenosyl-L-homocysteine + 3 H(+)</text>
        <dbReference type="Rhea" id="RHEA:54192"/>
        <dbReference type="Rhea" id="RHEA-COMP:9752"/>
        <dbReference type="Rhea" id="RHEA-COMP:13826"/>
        <dbReference type="ChEBI" id="CHEBI:15378"/>
        <dbReference type="ChEBI" id="CHEBI:29969"/>
        <dbReference type="ChEBI" id="CHEBI:57856"/>
        <dbReference type="ChEBI" id="CHEBI:59789"/>
        <dbReference type="ChEBI" id="CHEBI:61961"/>
    </reaction>
</comment>
<dbReference type="PIRSF" id="PIRSF000401">
    <property type="entry name" value="RPL11_MTase"/>
    <property type="match status" value="1"/>
</dbReference>
<dbReference type="EMBL" id="HG934468">
    <property type="protein sequence ID" value="CDN30325.1"/>
    <property type="molecule type" value="Genomic_DNA"/>
</dbReference>
<feature type="binding site" evidence="6">
    <location>
        <position position="166"/>
    </location>
    <ligand>
        <name>S-adenosyl-L-methionine</name>
        <dbReference type="ChEBI" id="CHEBI:59789"/>
    </ligand>
</feature>
<sequence length="271" mass="30728">MNYIEYIINNINEEQADILVAELSGVGFDSFSEYDFIEESISCYTLEKEENIELISELLENFTFTRKVIEQQNWNAEWESNFSPIEVGSQCYIRATFHEPREVEHEIIITPKMSFGTGHHPTTHLMVEFILDYHFDGMQVLDMGSGTGILAILAAQRGAAVVDAIDIDEWAYENCLENIVLNGVQTVVCPILGNASHIDKRFDVVLANINRNILLNDMPIYVESMRNQGNLFVSGILETDVPSIEERAVELGLNRLQTKTRDGWAAIAFQK</sequence>
<evidence type="ECO:0000256" key="4">
    <source>
        <dbReference type="ARBA" id="ARBA00022679"/>
    </source>
</evidence>
<evidence type="ECO:0000256" key="2">
    <source>
        <dbReference type="ARBA" id="ARBA00022490"/>
    </source>
</evidence>
<dbReference type="GO" id="GO:0032259">
    <property type="term" value="P:methylation"/>
    <property type="evidence" value="ECO:0007669"/>
    <property type="project" value="UniProtKB-KW"/>
</dbReference>
<protein>
    <recommendedName>
        <fullName evidence="6">Ribosomal protein L11 methyltransferase</fullName>
        <shortName evidence="6">L11 Mtase</shortName>
        <ecNumber evidence="6">2.1.1.-</ecNumber>
    </recommendedName>
</protein>
<feature type="binding site" evidence="6">
    <location>
        <position position="208"/>
    </location>
    <ligand>
        <name>S-adenosyl-L-methionine</name>
        <dbReference type="ChEBI" id="CHEBI:59789"/>
    </ligand>
</feature>
<evidence type="ECO:0000313" key="7">
    <source>
        <dbReference type="EMBL" id="CDN30325.1"/>
    </source>
</evidence>